<evidence type="ECO:0000313" key="1">
    <source>
        <dbReference type="EMBL" id="RUT10249.1"/>
    </source>
</evidence>
<dbReference type="OrthoDB" id="9797478at2"/>
<dbReference type="Proteomes" id="UP000271624">
    <property type="component" value="Unassembled WGS sequence"/>
</dbReference>
<organism evidence="1 2">
    <name type="scientific">Dulcicalothrix desertica PCC 7102</name>
    <dbReference type="NCBI Taxonomy" id="232991"/>
    <lineage>
        <taxon>Bacteria</taxon>
        <taxon>Bacillati</taxon>
        <taxon>Cyanobacteriota</taxon>
        <taxon>Cyanophyceae</taxon>
        <taxon>Nostocales</taxon>
        <taxon>Calotrichaceae</taxon>
        <taxon>Dulcicalothrix</taxon>
    </lineage>
</organism>
<dbReference type="RefSeq" id="WP_127078933.1">
    <property type="nucleotide sequence ID" value="NZ_RSCL01000001.1"/>
</dbReference>
<name>A0A433VVY4_9CYAN</name>
<reference evidence="1" key="2">
    <citation type="journal article" date="2019" name="Genome Biol. Evol.">
        <title>Day and night: Metabolic profiles and evolutionary relationships of six axenic non-marine cyanobacteria.</title>
        <authorList>
            <person name="Will S.E."/>
            <person name="Henke P."/>
            <person name="Boedeker C."/>
            <person name="Huang S."/>
            <person name="Brinkmann H."/>
            <person name="Rohde M."/>
            <person name="Jarek M."/>
            <person name="Friedl T."/>
            <person name="Seufert S."/>
            <person name="Schumacher M."/>
            <person name="Overmann J."/>
            <person name="Neumann-Schaal M."/>
            <person name="Petersen J."/>
        </authorList>
    </citation>
    <scope>NUCLEOTIDE SEQUENCE [LARGE SCALE GENOMIC DNA]</scope>
    <source>
        <strain evidence="1">PCC 7102</strain>
    </source>
</reference>
<reference evidence="1" key="1">
    <citation type="submission" date="2018-12" db="EMBL/GenBank/DDBJ databases">
        <authorList>
            <person name="Will S."/>
            <person name="Neumann-Schaal M."/>
            <person name="Henke P."/>
        </authorList>
    </citation>
    <scope>NUCLEOTIDE SEQUENCE</scope>
    <source>
        <strain evidence="1">PCC 7102</strain>
    </source>
</reference>
<sequence>MKTKPYIKLRNQMSPERRAKNATRAKIALLHLTLIELQNSLGIAHEDLENSDVILPDIQMIENQGEINISTLSEYIKALGGNLKIVANFPEKEIVLAQFDE</sequence>
<comment type="caution">
    <text evidence="1">The sequence shown here is derived from an EMBL/GenBank/DDBJ whole genome shotgun (WGS) entry which is preliminary data.</text>
</comment>
<dbReference type="AlphaFoldDB" id="A0A433VVY4"/>
<evidence type="ECO:0008006" key="3">
    <source>
        <dbReference type="Google" id="ProtNLM"/>
    </source>
</evidence>
<proteinExistence type="predicted"/>
<evidence type="ECO:0000313" key="2">
    <source>
        <dbReference type="Proteomes" id="UP000271624"/>
    </source>
</evidence>
<keyword evidence="2" id="KW-1185">Reference proteome</keyword>
<dbReference type="EMBL" id="RSCL01000001">
    <property type="protein sequence ID" value="RUT10249.1"/>
    <property type="molecule type" value="Genomic_DNA"/>
</dbReference>
<accession>A0A433VVY4</accession>
<gene>
    <name evidence="1" type="ORF">DSM106972_007440</name>
</gene>
<protein>
    <recommendedName>
        <fullName evidence="3">Transcriptional regulator</fullName>
    </recommendedName>
</protein>